<protein>
    <submittedName>
        <fullName evidence="2">Alpha/beta hydrolase</fullName>
    </submittedName>
</protein>
<dbReference type="EMBL" id="BSFE01000015">
    <property type="protein sequence ID" value="GLK53894.1"/>
    <property type="molecule type" value="Genomic_DNA"/>
</dbReference>
<reference evidence="2" key="2">
    <citation type="submission" date="2023-01" db="EMBL/GenBank/DDBJ databases">
        <authorList>
            <person name="Sun Q."/>
            <person name="Evtushenko L."/>
        </authorList>
    </citation>
    <scope>NUCLEOTIDE SEQUENCE</scope>
    <source>
        <strain evidence="2">VKM B-1513</strain>
    </source>
</reference>
<dbReference type="InterPro" id="IPR029058">
    <property type="entry name" value="AB_hydrolase_fold"/>
</dbReference>
<organism evidence="2 3">
    <name type="scientific">Maricaulis virginensis</name>
    <dbReference type="NCBI Taxonomy" id="144022"/>
    <lineage>
        <taxon>Bacteria</taxon>
        <taxon>Pseudomonadati</taxon>
        <taxon>Pseudomonadota</taxon>
        <taxon>Alphaproteobacteria</taxon>
        <taxon>Maricaulales</taxon>
        <taxon>Maricaulaceae</taxon>
        <taxon>Maricaulis</taxon>
    </lineage>
</organism>
<dbReference type="Pfam" id="PF12146">
    <property type="entry name" value="Hydrolase_4"/>
    <property type="match status" value="1"/>
</dbReference>
<feature type="domain" description="Serine aminopeptidase S33" evidence="1">
    <location>
        <begin position="26"/>
        <end position="144"/>
    </location>
</feature>
<sequence length="285" mass="31010">MIREDEIRFDARDGYSLSGRIITPERPRAAVLVSSGTGFPKGFYRRIALAGAERGYACLLYDYRGIAGSAPARMRGYKADIVDWGRLDFPAALDRAEALAPGKPLFTLGHSVGGHLVGLADNAAKARAHAFICVGSGHWGRHLAYYRPQVLFFWFAYGPACLALKGYVPPGGMWGGTALPRDVFLQWRRWASRPGYLGDDFEAIGDHSFGAVEAPIRSYQFTDDPIATAGAAQDILDLYSAASTELVTLAPKDIGAGRVGHSGAFRRGAEGLWPMPYDWFDTMAD</sequence>
<keyword evidence="2" id="KW-0378">Hydrolase</keyword>
<evidence type="ECO:0000259" key="1">
    <source>
        <dbReference type="Pfam" id="PF12146"/>
    </source>
</evidence>
<dbReference type="PIRSF" id="PIRSF037442">
    <property type="entry name" value="UCP037442_abhydr"/>
    <property type="match status" value="1"/>
</dbReference>
<dbReference type="InterPro" id="IPR022742">
    <property type="entry name" value="Hydrolase_4"/>
</dbReference>
<dbReference type="SUPFAM" id="SSF53474">
    <property type="entry name" value="alpha/beta-Hydrolases"/>
    <property type="match status" value="1"/>
</dbReference>
<comment type="caution">
    <text evidence="2">The sequence shown here is derived from an EMBL/GenBank/DDBJ whole genome shotgun (WGS) entry which is preliminary data.</text>
</comment>
<dbReference type="GO" id="GO:0016787">
    <property type="term" value="F:hydrolase activity"/>
    <property type="evidence" value="ECO:0007669"/>
    <property type="project" value="UniProtKB-KW"/>
</dbReference>
<reference evidence="2" key="1">
    <citation type="journal article" date="2014" name="Int. J. Syst. Evol. Microbiol.">
        <title>Complete genome sequence of Corynebacterium casei LMG S-19264T (=DSM 44701T), isolated from a smear-ripened cheese.</title>
        <authorList>
            <consortium name="US DOE Joint Genome Institute (JGI-PGF)"/>
            <person name="Walter F."/>
            <person name="Albersmeier A."/>
            <person name="Kalinowski J."/>
            <person name="Ruckert C."/>
        </authorList>
    </citation>
    <scope>NUCLEOTIDE SEQUENCE</scope>
    <source>
        <strain evidence="2">VKM B-1513</strain>
    </source>
</reference>
<dbReference type="InterPro" id="IPR017208">
    <property type="entry name" value="UCP037442_abhydr"/>
</dbReference>
<gene>
    <name evidence="2" type="ORF">GCM10017621_34020</name>
</gene>
<evidence type="ECO:0000313" key="2">
    <source>
        <dbReference type="EMBL" id="GLK53894.1"/>
    </source>
</evidence>
<evidence type="ECO:0000313" key="3">
    <source>
        <dbReference type="Proteomes" id="UP001143486"/>
    </source>
</evidence>
<dbReference type="Proteomes" id="UP001143486">
    <property type="component" value="Unassembled WGS sequence"/>
</dbReference>
<dbReference type="AlphaFoldDB" id="A0A9W6MQD3"/>
<dbReference type="Gene3D" id="3.40.50.1820">
    <property type="entry name" value="alpha/beta hydrolase"/>
    <property type="match status" value="1"/>
</dbReference>
<accession>A0A9W6MQD3</accession>
<keyword evidence="3" id="KW-1185">Reference proteome</keyword>
<name>A0A9W6MQD3_9PROT</name>
<proteinExistence type="predicted"/>